<organism evidence="2 3">
    <name type="scientific">Actinokineospora spheciospongiae</name>
    <dbReference type="NCBI Taxonomy" id="909613"/>
    <lineage>
        <taxon>Bacteria</taxon>
        <taxon>Bacillati</taxon>
        <taxon>Actinomycetota</taxon>
        <taxon>Actinomycetes</taxon>
        <taxon>Pseudonocardiales</taxon>
        <taxon>Pseudonocardiaceae</taxon>
        <taxon>Actinokineospora</taxon>
    </lineage>
</organism>
<keyword evidence="1" id="KW-1133">Transmembrane helix</keyword>
<accession>W7INP2</accession>
<dbReference type="EMBL" id="AYXG01000256">
    <property type="protein sequence ID" value="EWC58131.1"/>
    <property type="molecule type" value="Genomic_DNA"/>
</dbReference>
<dbReference type="AlphaFoldDB" id="W7INP2"/>
<sequence length="187" mass="19597">MIASRHTPALVGAGVLGVAGLVATALVLPPGLAVAAVVALSIGVGVLCGGVALGFWWVLDTAAAPEPGVHVEGAPVLLLRRVCAAAAEVRVHAVRRPEVGDLVGLSSEVVEEVFSVARAARVETGRRFDEDVDRLERAARVVEDVVRFLDSTPVTVVPARTELTTLLTRLRERPGHPDPDLEKSTVD</sequence>
<comment type="caution">
    <text evidence="2">The sequence shown here is derived from an EMBL/GenBank/DDBJ whole genome shotgun (WGS) entry which is preliminary data.</text>
</comment>
<evidence type="ECO:0000313" key="2">
    <source>
        <dbReference type="EMBL" id="EWC58131.1"/>
    </source>
</evidence>
<reference evidence="2 3" key="1">
    <citation type="journal article" date="2014" name="Genome Announc.">
        <title>Draft Genome Sequence of the Antitrypanosomally Active Sponge-Associated Bacterium Actinokineospora sp. Strain EG49.</title>
        <authorList>
            <person name="Harjes J."/>
            <person name="Ryu T."/>
            <person name="Abdelmohsen U.R."/>
            <person name="Moitinho-Silva L."/>
            <person name="Horn H."/>
            <person name="Ravasi T."/>
            <person name="Hentschel U."/>
        </authorList>
    </citation>
    <scope>NUCLEOTIDE SEQUENCE [LARGE SCALE GENOMIC DNA]</scope>
    <source>
        <strain evidence="2 3">EG49</strain>
    </source>
</reference>
<protein>
    <submittedName>
        <fullName evidence="2">Uncharacterized protein</fullName>
    </submittedName>
</protein>
<keyword evidence="3" id="KW-1185">Reference proteome</keyword>
<feature type="transmembrane region" description="Helical" evidence="1">
    <location>
        <begin position="34"/>
        <end position="59"/>
    </location>
</feature>
<dbReference type="STRING" id="909613.UO65_6585"/>
<keyword evidence="1" id="KW-0812">Transmembrane</keyword>
<dbReference type="RefSeq" id="WP_035290663.1">
    <property type="nucleotide sequence ID" value="NZ_AYXG01000256.1"/>
</dbReference>
<feature type="transmembrane region" description="Helical" evidence="1">
    <location>
        <begin position="7"/>
        <end position="28"/>
    </location>
</feature>
<dbReference type="Proteomes" id="UP000019277">
    <property type="component" value="Unassembled WGS sequence"/>
</dbReference>
<name>W7INP2_9PSEU</name>
<evidence type="ECO:0000256" key="1">
    <source>
        <dbReference type="SAM" id="Phobius"/>
    </source>
</evidence>
<keyword evidence="1" id="KW-0472">Membrane</keyword>
<proteinExistence type="predicted"/>
<evidence type="ECO:0000313" key="3">
    <source>
        <dbReference type="Proteomes" id="UP000019277"/>
    </source>
</evidence>
<gene>
    <name evidence="2" type="ORF">UO65_6585</name>
</gene>